<gene>
    <name evidence="9" type="primary">spns2-L</name>
    <name evidence="9" type="ORF">Hamer_G023686</name>
</gene>
<keyword evidence="2" id="KW-0813">Transport</keyword>
<dbReference type="InterPro" id="IPR011701">
    <property type="entry name" value="MFS"/>
</dbReference>
<name>A0A8J5JC99_HOMAM</name>
<proteinExistence type="inferred from homology"/>
<evidence type="ECO:0000256" key="2">
    <source>
        <dbReference type="ARBA" id="ARBA00022448"/>
    </source>
</evidence>
<comment type="similarity">
    <text evidence="6">Belongs to the major facilitator superfamily. Spinster (TC 2.A.1.49) family.</text>
</comment>
<evidence type="ECO:0000256" key="4">
    <source>
        <dbReference type="ARBA" id="ARBA00022989"/>
    </source>
</evidence>
<feature type="transmembrane region" description="Helical" evidence="7">
    <location>
        <begin position="223"/>
        <end position="243"/>
    </location>
</feature>
<feature type="transmembrane region" description="Helical" evidence="7">
    <location>
        <begin position="102"/>
        <end position="123"/>
    </location>
</feature>
<dbReference type="EMBL" id="JAHLQT010041777">
    <property type="protein sequence ID" value="KAG7155400.1"/>
    <property type="molecule type" value="Genomic_DNA"/>
</dbReference>
<dbReference type="PANTHER" id="PTHR23505">
    <property type="entry name" value="SPINSTER"/>
    <property type="match status" value="1"/>
</dbReference>
<dbReference type="CDD" id="cd17328">
    <property type="entry name" value="MFS_spinster_like"/>
    <property type="match status" value="1"/>
</dbReference>
<sequence length="513" mass="55632">MEYTVTKTTESGSSWLTWVSLGVMTYVYVVGELSHFLLGIVSRPMSQELHYGDHACLPNPQVPEQSPECRTLNSSSCGNLLEEDNNTTCVWDYSGLGLDYQVLAGPAFVAVFTTAGVIIGFISDKFNRKVVVTVCCGVLTLATGLTGAAMNYWQLVILRMTTSAGESAFTPACSSMISDMFHESQRALALGIFNWGIYFGYGLSYAVGNFITAANIVDMGWRWSYIVTGMMGVVATLLLFLVVKEPPRASQAEVTQQPPRITSINEFSKVIKADPADIDTEFTKIYNSKNDVSSPTGSRLTEGLLGEESGPKAVVKALLQPAVLVLALAACIRHTAGFSWAYNTQLYFLTYYPNFNIGLWVMCASIVGGSLGVAVGGFVSDRLVKKLGVKARLYLIATPFAAGVLYFPPPGCFFILLGSYVFAEMWFGVLFAVLLELVPKTVQSTSIAVFLFVMNNIGGNVPVIVDPLSHLLTYRGALYVMYPGMYLVKPTCLLAPSPVQSVLIDSGKPSTRP</sequence>
<feature type="transmembrane region" description="Helical" evidence="7">
    <location>
        <begin position="391"/>
        <end position="407"/>
    </location>
</feature>
<feature type="transmembrane region" description="Helical" evidence="7">
    <location>
        <begin position="187"/>
        <end position="211"/>
    </location>
</feature>
<keyword evidence="10" id="KW-1185">Reference proteome</keyword>
<evidence type="ECO:0000256" key="6">
    <source>
        <dbReference type="ARBA" id="ARBA00024338"/>
    </source>
</evidence>
<reference evidence="9" key="1">
    <citation type="journal article" date="2021" name="Sci. Adv.">
        <title>The American lobster genome reveals insights on longevity, neural, and immune adaptations.</title>
        <authorList>
            <person name="Polinski J.M."/>
            <person name="Zimin A.V."/>
            <person name="Clark K.F."/>
            <person name="Kohn A.B."/>
            <person name="Sadowski N."/>
            <person name="Timp W."/>
            <person name="Ptitsyn A."/>
            <person name="Khanna P."/>
            <person name="Romanova D.Y."/>
            <person name="Williams P."/>
            <person name="Greenwood S.J."/>
            <person name="Moroz L.L."/>
            <person name="Walt D.R."/>
            <person name="Bodnar A.G."/>
        </authorList>
    </citation>
    <scope>NUCLEOTIDE SEQUENCE</scope>
    <source>
        <strain evidence="9">GMGI-L3</strain>
    </source>
</reference>
<comment type="subcellular location">
    <subcellularLocation>
        <location evidence="1">Membrane</location>
        <topology evidence="1">Multi-pass membrane protein</topology>
    </subcellularLocation>
</comment>
<dbReference type="InterPro" id="IPR036259">
    <property type="entry name" value="MFS_trans_sf"/>
</dbReference>
<evidence type="ECO:0000313" key="9">
    <source>
        <dbReference type="EMBL" id="KAG7155400.1"/>
    </source>
</evidence>
<dbReference type="Pfam" id="PF07690">
    <property type="entry name" value="MFS_1"/>
    <property type="match status" value="1"/>
</dbReference>
<keyword evidence="3 7" id="KW-0812">Transmembrane</keyword>
<feature type="transmembrane region" description="Helical" evidence="7">
    <location>
        <begin position="15"/>
        <end position="41"/>
    </location>
</feature>
<evidence type="ECO:0000256" key="7">
    <source>
        <dbReference type="SAM" id="Phobius"/>
    </source>
</evidence>
<evidence type="ECO:0000256" key="3">
    <source>
        <dbReference type="ARBA" id="ARBA00022692"/>
    </source>
</evidence>
<dbReference type="PROSITE" id="PS50850">
    <property type="entry name" value="MFS"/>
    <property type="match status" value="1"/>
</dbReference>
<dbReference type="SUPFAM" id="SSF103473">
    <property type="entry name" value="MFS general substrate transporter"/>
    <property type="match status" value="1"/>
</dbReference>
<dbReference type="GO" id="GO:0022857">
    <property type="term" value="F:transmembrane transporter activity"/>
    <property type="evidence" value="ECO:0007669"/>
    <property type="project" value="InterPro"/>
</dbReference>
<evidence type="ECO:0000256" key="5">
    <source>
        <dbReference type="ARBA" id="ARBA00023136"/>
    </source>
</evidence>
<feature type="transmembrane region" description="Helical" evidence="7">
    <location>
        <begin position="413"/>
        <end position="435"/>
    </location>
</feature>
<dbReference type="AlphaFoldDB" id="A0A8J5JC99"/>
<dbReference type="PANTHER" id="PTHR23505:SF96">
    <property type="entry name" value="LP14756P"/>
    <property type="match status" value="1"/>
</dbReference>
<feature type="transmembrane region" description="Helical" evidence="7">
    <location>
        <begin position="357"/>
        <end position="379"/>
    </location>
</feature>
<dbReference type="InterPro" id="IPR020846">
    <property type="entry name" value="MFS_dom"/>
</dbReference>
<dbReference type="Gene3D" id="1.20.1250.20">
    <property type="entry name" value="MFS general substrate transporter like domains"/>
    <property type="match status" value="1"/>
</dbReference>
<feature type="transmembrane region" description="Helical" evidence="7">
    <location>
        <begin position="129"/>
        <end position="153"/>
    </location>
</feature>
<feature type="domain" description="Major facilitator superfamily (MFS) profile" evidence="8">
    <location>
        <begin position="23"/>
        <end position="501"/>
    </location>
</feature>
<dbReference type="InterPro" id="IPR044770">
    <property type="entry name" value="MFS_spinster-like"/>
</dbReference>
<organism evidence="9 10">
    <name type="scientific">Homarus americanus</name>
    <name type="common">American lobster</name>
    <dbReference type="NCBI Taxonomy" id="6706"/>
    <lineage>
        <taxon>Eukaryota</taxon>
        <taxon>Metazoa</taxon>
        <taxon>Ecdysozoa</taxon>
        <taxon>Arthropoda</taxon>
        <taxon>Crustacea</taxon>
        <taxon>Multicrustacea</taxon>
        <taxon>Malacostraca</taxon>
        <taxon>Eumalacostraca</taxon>
        <taxon>Eucarida</taxon>
        <taxon>Decapoda</taxon>
        <taxon>Pleocyemata</taxon>
        <taxon>Astacidea</taxon>
        <taxon>Nephropoidea</taxon>
        <taxon>Nephropidae</taxon>
        <taxon>Homarus</taxon>
    </lineage>
</organism>
<protein>
    <submittedName>
        <fullName evidence="9">Spinster 2-like</fullName>
    </submittedName>
</protein>
<evidence type="ECO:0000256" key="1">
    <source>
        <dbReference type="ARBA" id="ARBA00004141"/>
    </source>
</evidence>
<feature type="transmembrane region" description="Helical" evidence="7">
    <location>
        <begin position="447"/>
        <end position="465"/>
    </location>
</feature>
<evidence type="ECO:0000313" key="10">
    <source>
        <dbReference type="Proteomes" id="UP000747542"/>
    </source>
</evidence>
<accession>A0A8J5JC99</accession>
<dbReference type="Proteomes" id="UP000747542">
    <property type="component" value="Unassembled WGS sequence"/>
</dbReference>
<comment type="caution">
    <text evidence="9">The sequence shown here is derived from an EMBL/GenBank/DDBJ whole genome shotgun (WGS) entry which is preliminary data.</text>
</comment>
<evidence type="ECO:0000259" key="8">
    <source>
        <dbReference type="PROSITE" id="PS50850"/>
    </source>
</evidence>
<keyword evidence="4 7" id="KW-1133">Transmembrane helix</keyword>
<dbReference type="GO" id="GO:0016020">
    <property type="term" value="C:membrane"/>
    <property type="evidence" value="ECO:0007669"/>
    <property type="project" value="UniProtKB-SubCell"/>
</dbReference>
<keyword evidence="5 7" id="KW-0472">Membrane</keyword>